<dbReference type="CDD" id="cd02801">
    <property type="entry name" value="DUS_like_FMN"/>
    <property type="match status" value="1"/>
</dbReference>
<comment type="catalytic activity">
    <reaction evidence="11">
        <text>a 5,6-dihydrouridine in tRNA + NAD(+) = a uridine in tRNA + NADH + H(+)</text>
        <dbReference type="Rhea" id="RHEA:54452"/>
        <dbReference type="Rhea" id="RHEA-COMP:13339"/>
        <dbReference type="Rhea" id="RHEA-COMP:13887"/>
        <dbReference type="ChEBI" id="CHEBI:15378"/>
        <dbReference type="ChEBI" id="CHEBI:57540"/>
        <dbReference type="ChEBI" id="CHEBI:57945"/>
        <dbReference type="ChEBI" id="CHEBI:65315"/>
        <dbReference type="ChEBI" id="CHEBI:74443"/>
    </reaction>
</comment>
<feature type="domain" description="DUS-like FMN-binding" evidence="12">
    <location>
        <begin position="15"/>
        <end position="308"/>
    </location>
</feature>
<dbReference type="InterPro" id="IPR013785">
    <property type="entry name" value="Aldolase_TIM"/>
</dbReference>
<sequence>MRERLINSSRNPFWLAPMAGITDICYRQLMDEMGAGVLISELVSAKGLLYNSGKTHKMIEVHPNPKSLVGIQLFGESEEDIIDAAHYVKEAGAAFVDINLGCPVKKVVKKGCGAALMRDPAYLEKFLTKIKRGIELPLTVKMRTGWSHDELTIHECVAAADNSGCEWVAIHGRTRAQGYEGKADWDLIAEVKQRARLPIIGNGDIRTVDQAQGLLNDSGVDAVMIGRGALRNPWIFKECMGFEKKDFEEPCEVLGRYLELLRTKYDLRNTMIFLRKFASWLVYGYPGAAAFRSSMYHLITVDELTQSARIFFERVSHLPQPKFESSEVFMASGHG</sequence>
<evidence type="ECO:0000256" key="8">
    <source>
        <dbReference type="ARBA" id="ARBA00022884"/>
    </source>
</evidence>
<evidence type="ECO:0000256" key="9">
    <source>
        <dbReference type="ARBA" id="ARBA00023002"/>
    </source>
</evidence>
<dbReference type="Gene3D" id="3.20.20.70">
    <property type="entry name" value="Aldolase class I"/>
    <property type="match status" value="1"/>
</dbReference>
<dbReference type="Pfam" id="PF01207">
    <property type="entry name" value="Dus"/>
    <property type="match status" value="1"/>
</dbReference>
<evidence type="ECO:0000256" key="6">
    <source>
        <dbReference type="ARBA" id="ARBA00022694"/>
    </source>
</evidence>
<comment type="catalytic activity">
    <reaction evidence="10">
        <text>a 5,6-dihydrouridine in tRNA + NADP(+) = a uridine in tRNA + NADPH + H(+)</text>
        <dbReference type="Rhea" id="RHEA:23624"/>
        <dbReference type="Rhea" id="RHEA-COMP:13339"/>
        <dbReference type="Rhea" id="RHEA-COMP:13887"/>
        <dbReference type="ChEBI" id="CHEBI:15378"/>
        <dbReference type="ChEBI" id="CHEBI:57783"/>
        <dbReference type="ChEBI" id="CHEBI:58349"/>
        <dbReference type="ChEBI" id="CHEBI:65315"/>
        <dbReference type="ChEBI" id="CHEBI:74443"/>
    </reaction>
</comment>
<proteinExistence type="predicted"/>
<keyword evidence="7" id="KW-0521">NADP</keyword>
<protein>
    <recommendedName>
        <fullName evidence="12">DUS-like FMN-binding domain-containing protein</fullName>
    </recommendedName>
</protein>
<dbReference type="PANTHER" id="PTHR45846">
    <property type="entry name" value="TRNA-DIHYDROURIDINE(47) SYNTHASE [NAD(P)(+)]-LIKE"/>
    <property type="match status" value="1"/>
</dbReference>
<evidence type="ECO:0000256" key="11">
    <source>
        <dbReference type="ARBA" id="ARBA00048802"/>
    </source>
</evidence>
<dbReference type="EMBL" id="UINC01011063">
    <property type="protein sequence ID" value="SVA48981.1"/>
    <property type="molecule type" value="Genomic_DNA"/>
</dbReference>
<dbReference type="AlphaFoldDB" id="A0A381W9K9"/>
<dbReference type="PANTHER" id="PTHR45846:SF1">
    <property type="entry name" value="TRNA-DIHYDROURIDINE(47) SYNTHASE [NAD(P)(+)]-LIKE"/>
    <property type="match status" value="1"/>
</dbReference>
<evidence type="ECO:0000256" key="2">
    <source>
        <dbReference type="ARBA" id="ARBA00002790"/>
    </source>
</evidence>
<evidence type="ECO:0000256" key="3">
    <source>
        <dbReference type="ARBA" id="ARBA00022555"/>
    </source>
</evidence>
<comment type="function">
    <text evidence="2">Catalyzes the synthesis of 5,6-dihydrouridine (D), a modified base found in the D-loop of most tRNAs, via the reduction of the C5-C6 double bond in target uridines.</text>
</comment>
<evidence type="ECO:0000256" key="7">
    <source>
        <dbReference type="ARBA" id="ARBA00022857"/>
    </source>
</evidence>
<dbReference type="GO" id="GO:0050660">
    <property type="term" value="F:flavin adenine dinucleotide binding"/>
    <property type="evidence" value="ECO:0007669"/>
    <property type="project" value="InterPro"/>
</dbReference>
<dbReference type="InterPro" id="IPR024036">
    <property type="entry name" value="tRNA-dHydroUridine_Synthase_C"/>
</dbReference>
<name>A0A381W9K9_9ZZZZ</name>
<evidence type="ECO:0000256" key="10">
    <source>
        <dbReference type="ARBA" id="ARBA00048205"/>
    </source>
</evidence>
<keyword evidence="3" id="KW-0820">tRNA-binding</keyword>
<evidence type="ECO:0000256" key="5">
    <source>
        <dbReference type="ARBA" id="ARBA00022643"/>
    </source>
</evidence>
<gene>
    <name evidence="13" type="ORF">METZ01_LOCUS101835</name>
</gene>
<accession>A0A381W9K9</accession>
<keyword evidence="6" id="KW-0819">tRNA processing</keyword>
<dbReference type="InterPro" id="IPR035587">
    <property type="entry name" value="DUS-like_FMN-bd"/>
</dbReference>
<dbReference type="GO" id="GO:0017150">
    <property type="term" value="F:tRNA dihydrouridine synthase activity"/>
    <property type="evidence" value="ECO:0007669"/>
    <property type="project" value="InterPro"/>
</dbReference>
<keyword evidence="8" id="KW-0694">RNA-binding</keyword>
<evidence type="ECO:0000256" key="4">
    <source>
        <dbReference type="ARBA" id="ARBA00022630"/>
    </source>
</evidence>
<dbReference type="Gene3D" id="1.10.1200.80">
    <property type="entry name" value="Putative flavin oxidoreducatase, domain 2"/>
    <property type="match status" value="1"/>
</dbReference>
<dbReference type="SUPFAM" id="SSF51395">
    <property type="entry name" value="FMN-linked oxidoreductases"/>
    <property type="match status" value="1"/>
</dbReference>
<keyword evidence="5" id="KW-0288">FMN</keyword>
<organism evidence="13">
    <name type="scientific">marine metagenome</name>
    <dbReference type="NCBI Taxonomy" id="408172"/>
    <lineage>
        <taxon>unclassified sequences</taxon>
        <taxon>metagenomes</taxon>
        <taxon>ecological metagenomes</taxon>
    </lineage>
</organism>
<keyword evidence="9" id="KW-0560">Oxidoreductase</keyword>
<reference evidence="13" key="1">
    <citation type="submission" date="2018-05" db="EMBL/GenBank/DDBJ databases">
        <authorList>
            <person name="Lanie J.A."/>
            <person name="Ng W.-L."/>
            <person name="Kazmierczak K.M."/>
            <person name="Andrzejewski T.M."/>
            <person name="Davidsen T.M."/>
            <person name="Wayne K.J."/>
            <person name="Tettelin H."/>
            <person name="Glass J.I."/>
            <person name="Rusch D."/>
            <person name="Podicherti R."/>
            <person name="Tsui H.-C.T."/>
            <person name="Winkler M.E."/>
        </authorList>
    </citation>
    <scope>NUCLEOTIDE SEQUENCE</scope>
</reference>
<evidence type="ECO:0000256" key="1">
    <source>
        <dbReference type="ARBA" id="ARBA00001917"/>
    </source>
</evidence>
<keyword evidence="4" id="KW-0285">Flavoprotein</keyword>
<evidence type="ECO:0000313" key="13">
    <source>
        <dbReference type="EMBL" id="SVA48981.1"/>
    </source>
</evidence>
<evidence type="ECO:0000259" key="12">
    <source>
        <dbReference type="Pfam" id="PF01207"/>
    </source>
</evidence>
<comment type="cofactor">
    <cofactor evidence="1">
        <name>FMN</name>
        <dbReference type="ChEBI" id="CHEBI:58210"/>
    </cofactor>
</comment>
<dbReference type="PIRSF" id="PIRSF006621">
    <property type="entry name" value="Dus"/>
    <property type="match status" value="1"/>
</dbReference>
<dbReference type="InterPro" id="IPR018517">
    <property type="entry name" value="tRNA_hU_synthase_CS"/>
</dbReference>
<dbReference type="NCBIfam" id="TIGR00737">
    <property type="entry name" value="nifR3_yhdG"/>
    <property type="match status" value="1"/>
</dbReference>
<dbReference type="InterPro" id="IPR004652">
    <property type="entry name" value="DusB-like"/>
</dbReference>
<dbReference type="InterPro" id="IPR001269">
    <property type="entry name" value="DUS_fam"/>
</dbReference>
<dbReference type="PROSITE" id="PS01136">
    <property type="entry name" value="UPF0034"/>
    <property type="match status" value="1"/>
</dbReference>
<dbReference type="GO" id="GO:0000049">
    <property type="term" value="F:tRNA binding"/>
    <property type="evidence" value="ECO:0007669"/>
    <property type="project" value="UniProtKB-KW"/>
</dbReference>